<accession>A0A3N9UJS9</accession>
<proteinExistence type="predicted"/>
<dbReference type="RefSeq" id="WP_124761751.1">
    <property type="nucleotide sequence ID" value="NZ_JAFBDY010000001.1"/>
</dbReference>
<sequence length="188" mass="22276">MVREQAILDIVINEVRKLDINNSNYEGIRPKLKEQLIKAEYYIQYNIQKQKEIANEIKNNKLNILNVAEKAGIPRSSIYKSKEILEKYIEGRIEQVQKEDILSLHKLSRQKKSIDELNEFIEKVQIHLIETEILEYKINELEQQVKSLNITNQDLISREYRAQQEIERLKLQLRKAGVTNIVNFKDKT</sequence>
<name>A0A3N9UJS9_9BACI</name>
<evidence type="ECO:0000313" key="2">
    <source>
        <dbReference type="EMBL" id="RQW76175.1"/>
    </source>
</evidence>
<dbReference type="AlphaFoldDB" id="A0A3N9UJS9"/>
<organism evidence="2 3">
    <name type="scientific">Lysinibacillus composti</name>
    <dbReference type="NCBI Taxonomy" id="720633"/>
    <lineage>
        <taxon>Bacteria</taxon>
        <taxon>Bacillati</taxon>
        <taxon>Bacillota</taxon>
        <taxon>Bacilli</taxon>
        <taxon>Bacillales</taxon>
        <taxon>Bacillaceae</taxon>
        <taxon>Lysinibacillus</taxon>
    </lineage>
</organism>
<dbReference type="OrthoDB" id="2920949at2"/>
<reference evidence="2 3" key="1">
    <citation type="journal article" date="2013" name="J. Microbiol.">
        <title>Lysinibacillus chungkukjangi sp. nov., isolated from Chungkukjang, Korean fermented soybean food.</title>
        <authorList>
            <person name="Kim S.J."/>
            <person name="Jang Y.H."/>
            <person name="Hamada M."/>
            <person name="Ahn J.H."/>
            <person name="Weon H.Y."/>
            <person name="Suzuki K."/>
            <person name="Whang K.S."/>
            <person name="Kwon S.W."/>
        </authorList>
    </citation>
    <scope>NUCLEOTIDE SEQUENCE [LARGE SCALE GENOMIC DNA]</scope>
    <source>
        <strain evidence="2 3">MCCC 1A12701</strain>
    </source>
</reference>
<feature type="coiled-coil region" evidence="1">
    <location>
        <begin position="131"/>
        <end position="158"/>
    </location>
</feature>
<protein>
    <submittedName>
        <fullName evidence="2">Uncharacterized protein</fullName>
    </submittedName>
</protein>
<comment type="caution">
    <text evidence="2">The sequence shown here is derived from an EMBL/GenBank/DDBJ whole genome shotgun (WGS) entry which is preliminary data.</text>
</comment>
<keyword evidence="3" id="KW-1185">Reference proteome</keyword>
<dbReference type="Proteomes" id="UP000274033">
    <property type="component" value="Unassembled WGS sequence"/>
</dbReference>
<gene>
    <name evidence="2" type="ORF">EBB45_01090</name>
</gene>
<dbReference type="EMBL" id="RRCT01000001">
    <property type="protein sequence ID" value="RQW76175.1"/>
    <property type="molecule type" value="Genomic_DNA"/>
</dbReference>
<evidence type="ECO:0000256" key="1">
    <source>
        <dbReference type="SAM" id="Coils"/>
    </source>
</evidence>
<keyword evidence="1" id="KW-0175">Coiled coil</keyword>
<evidence type="ECO:0000313" key="3">
    <source>
        <dbReference type="Proteomes" id="UP000274033"/>
    </source>
</evidence>